<keyword evidence="2" id="KW-0805">Transcription regulation</keyword>
<dbReference type="GeneID" id="120283492"/>
<dbReference type="InterPro" id="IPR036638">
    <property type="entry name" value="HLH_DNA-bd_sf"/>
</dbReference>
<dbReference type="AlphaFoldDB" id="A0AB40D3A8"/>
<protein>
    <submittedName>
        <fullName evidence="6">Transcription factor IBH1-like 1 isoform X1</fullName>
    </submittedName>
</protein>
<dbReference type="Pfam" id="PF26576">
    <property type="entry name" value="IBH1_N"/>
    <property type="match status" value="1"/>
</dbReference>
<sequence>MHGSNTFMQVFFKKWLLGLKHGGISSKNMSFLERKRTIKVSSDIAMAFAKHGRTWSQALVTNLSKQEENKAMVNAIFEDVEYHKKKSSSSSSPRYHDKPCYNTRSKKILRRSLQVCSMVRKRRHKKPSNGVVAMILAKDLVKKRTKLLKRLVPGGDSMDDFSLLDETFDYIISLQAQVDLMHLLAKVLGVLNTKVKEKRDKRSLCGYKCCQMRK</sequence>
<proteinExistence type="inferred from homology"/>
<dbReference type="SUPFAM" id="SSF47459">
    <property type="entry name" value="HLH, helix-loop-helix DNA-binding domain"/>
    <property type="match status" value="1"/>
</dbReference>
<evidence type="ECO:0000313" key="5">
    <source>
        <dbReference type="Proteomes" id="UP001515500"/>
    </source>
</evidence>
<comment type="similarity">
    <text evidence="1">Belongs to the bHLH protein family.</text>
</comment>
<dbReference type="GO" id="GO:0006355">
    <property type="term" value="P:regulation of DNA-templated transcription"/>
    <property type="evidence" value="ECO:0007669"/>
    <property type="project" value="InterPro"/>
</dbReference>
<organism evidence="5 6">
    <name type="scientific">Dioscorea cayennensis subsp. rotundata</name>
    <name type="common">White Guinea yam</name>
    <name type="synonym">Dioscorea rotundata</name>
    <dbReference type="NCBI Taxonomy" id="55577"/>
    <lineage>
        <taxon>Eukaryota</taxon>
        <taxon>Viridiplantae</taxon>
        <taxon>Streptophyta</taxon>
        <taxon>Embryophyta</taxon>
        <taxon>Tracheophyta</taxon>
        <taxon>Spermatophyta</taxon>
        <taxon>Magnoliopsida</taxon>
        <taxon>Liliopsida</taxon>
        <taxon>Dioscoreales</taxon>
        <taxon>Dioscoreaceae</taxon>
        <taxon>Dioscorea</taxon>
    </lineage>
</organism>
<dbReference type="InterPro" id="IPR059002">
    <property type="entry name" value="IBH1_N"/>
</dbReference>
<keyword evidence="3" id="KW-0804">Transcription</keyword>
<name>A0AB40D3A8_DIOCR</name>
<accession>A0AB40D3A8</accession>
<evidence type="ECO:0000256" key="1">
    <source>
        <dbReference type="ARBA" id="ARBA00005510"/>
    </source>
</evidence>
<dbReference type="PANTHER" id="PTHR33124:SF5">
    <property type="entry name" value="TRANSCRIPTION FACTOR IBH1-LIKE 1"/>
    <property type="match status" value="1"/>
</dbReference>
<gene>
    <name evidence="6" type="primary">LOC120283492</name>
</gene>
<evidence type="ECO:0000259" key="4">
    <source>
        <dbReference type="Pfam" id="PF26576"/>
    </source>
</evidence>
<dbReference type="InterPro" id="IPR044660">
    <property type="entry name" value="IBH1-like"/>
</dbReference>
<keyword evidence="5" id="KW-1185">Reference proteome</keyword>
<dbReference type="GO" id="GO:0046983">
    <property type="term" value="F:protein dimerization activity"/>
    <property type="evidence" value="ECO:0007669"/>
    <property type="project" value="InterPro"/>
</dbReference>
<evidence type="ECO:0000256" key="3">
    <source>
        <dbReference type="ARBA" id="ARBA00023163"/>
    </source>
</evidence>
<dbReference type="RefSeq" id="XP_039146124.1">
    <property type="nucleotide sequence ID" value="XM_039290190.1"/>
</dbReference>
<evidence type="ECO:0000313" key="6">
    <source>
        <dbReference type="RefSeq" id="XP_039146124.1"/>
    </source>
</evidence>
<reference evidence="6" key="1">
    <citation type="submission" date="2025-08" db="UniProtKB">
        <authorList>
            <consortium name="RefSeq"/>
        </authorList>
    </citation>
    <scope>IDENTIFICATION</scope>
</reference>
<dbReference type="Proteomes" id="UP001515500">
    <property type="component" value="Chromosome 3"/>
</dbReference>
<dbReference type="PANTHER" id="PTHR33124">
    <property type="entry name" value="TRANSCRIPTION FACTOR IBH1-LIKE 1"/>
    <property type="match status" value="1"/>
</dbReference>
<evidence type="ECO:0000256" key="2">
    <source>
        <dbReference type="ARBA" id="ARBA00023015"/>
    </source>
</evidence>
<feature type="domain" description="IBH1-like N-terminal" evidence="4">
    <location>
        <begin position="5"/>
        <end position="66"/>
    </location>
</feature>